<dbReference type="Proteomes" id="UP000238362">
    <property type="component" value="Unassembled WGS sequence"/>
</dbReference>
<reference evidence="1 2" key="1">
    <citation type="submission" date="2018-03" db="EMBL/GenBank/DDBJ databases">
        <title>Genomic Encyclopedia of Type Strains, Phase III (KMG-III): the genomes of soil and plant-associated and newly described type strains.</title>
        <authorList>
            <person name="Whitman W."/>
        </authorList>
    </citation>
    <scope>NUCLEOTIDE SEQUENCE [LARGE SCALE GENOMIC DNA]</scope>
    <source>
        <strain evidence="1 2">CGMCC 4.7125</strain>
    </source>
</reference>
<sequence>MSSISTNSAGQLQGQAYGNCETPSGQVLAGEIKQDLSFRPDPVVTSGSDPGPYTFVVALQSCDAGPRTSTYYVRGFFNGHTDYADSGHRTLTVC</sequence>
<proteinExistence type="predicted"/>
<name>A0A2T0M1A9_9PSEU</name>
<protein>
    <submittedName>
        <fullName evidence="1">Uncharacterized protein</fullName>
    </submittedName>
</protein>
<dbReference type="EMBL" id="PVNH01000002">
    <property type="protein sequence ID" value="PRX50384.1"/>
    <property type="molecule type" value="Genomic_DNA"/>
</dbReference>
<evidence type="ECO:0000313" key="2">
    <source>
        <dbReference type="Proteomes" id="UP000238362"/>
    </source>
</evidence>
<evidence type="ECO:0000313" key="1">
    <source>
        <dbReference type="EMBL" id="PRX50384.1"/>
    </source>
</evidence>
<organism evidence="1 2">
    <name type="scientific">Prauserella shujinwangii</name>
    <dbReference type="NCBI Taxonomy" id="1453103"/>
    <lineage>
        <taxon>Bacteria</taxon>
        <taxon>Bacillati</taxon>
        <taxon>Actinomycetota</taxon>
        <taxon>Actinomycetes</taxon>
        <taxon>Pseudonocardiales</taxon>
        <taxon>Pseudonocardiaceae</taxon>
        <taxon>Prauserella</taxon>
    </lineage>
</organism>
<gene>
    <name evidence="1" type="ORF">B0I33_102505</name>
</gene>
<accession>A0A2T0M1A9</accession>
<dbReference type="AlphaFoldDB" id="A0A2T0M1A9"/>
<comment type="caution">
    <text evidence="1">The sequence shown here is derived from an EMBL/GenBank/DDBJ whole genome shotgun (WGS) entry which is preliminary data.</text>
</comment>
<keyword evidence="2" id="KW-1185">Reference proteome</keyword>